<dbReference type="RefSeq" id="WP_257819561.1">
    <property type="nucleotide sequence ID" value="NZ_JABXYM010000001.1"/>
</dbReference>
<dbReference type="GO" id="GO:0009432">
    <property type="term" value="P:SOS response"/>
    <property type="evidence" value="ECO:0007669"/>
    <property type="project" value="TreeGrafter"/>
</dbReference>
<dbReference type="SUPFAM" id="SSF56059">
    <property type="entry name" value="Glutathione synthetase ATP-binding domain-like"/>
    <property type="match status" value="1"/>
</dbReference>
<dbReference type="Gene3D" id="3.30.470.20">
    <property type="entry name" value="ATP-grasp fold, B domain"/>
    <property type="match status" value="2"/>
</dbReference>
<dbReference type="GO" id="GO:0018169">
    <property type="term" value="F:ribosomal S6-glutamic acid ligase activity"/>
    <property type="evidence" value="ECO:0007669"/>
    <property type="project" value="TreeGrafter"/>
</dbReference>
<dbReference type="PANTHER" id="PTHR21621:SF0">
    <property type="entry name" value="BETA-CITRYLGLUTAMATE SYNTHASE B-RELATED"/>
    <property type="match status" value="1"/>
</dbReference>
<feature type="domain" description="ATP-grasp" evidence="2">
    <location>
        <begin position="90"/>
        <end position="342"/>
    </location>
</feature>
<evidence type="ECO:0000313" key="3">
    <source>
        <dbReference type="EMBL" id="MCR6094937.1"/>
    </source>
</evidence>
<keyword evidence="4" id="KW-1185">Reference proteome</keyword>
<dbReference type="AlphaFoldDB" id="A0A9Q4FX69"/>
<name>A0A9Q4FX69_SALAG</name>
<dbReference type="PANTHER" id="PTHR21621">
    <property type="entry name" value="RIBOSOMAL PROTEIN S6 MODIFICATION PROTEIN"/>
    <property type="match status" value="1"/>
</dbReference>
<comment type="caution">
    <text evidence="3">The sequence shown here is derived from an EMBL/GenBank/DDBJ whole genome shotgun (WGS) entry which is preliminary data.</text>
</comment>
<protein>
    <submittedName>
        <fullName evidence="3">ATP-grasp domain-containing protein</fullName>
    </submittedName>
</protein>
<dbReference type="GO" id="GO:0005737">
    <property type="term" value="C:cytoplasm"/>
    <property type="evidence" value="ECO:0007669"/>
    <property type="project" value="TreeGrafter"/>
</dbReference>
<keyword evidence="1" id="KW-0547">Nucleotide-binding</keyword>
<dbReference type="GO" id="GO:0046872">
    <property type="term" value="F:metal ion binding"/>
    <property type="evidence" value="ECO:0007669"/>
    <property type="project" value="InterPro"/>
</dbReference>
<gene>
    <name evidence="3" type="ORF">HXA33_00050</name>
</gene>
<dbReference type="Pfam" id="PF02655">
    <property type="entry name" value="ATP-grasp_3"/>
    <property type="match status" value="1"/>
</dbReference>
<reference evidence="3" key="1">
    <citation type="submission" date="2020-06" db="EMBL/GenBank/DDBJ databases">
        <title>Insight into the genomes of haloalkaliphilic bacilli from Kenyan soda lakes.</title>
        <authorList>
            <person name="Mwirichia R."/>
            <person name="Villamizar G.C."/>
            <person name="Poehlein A."/>
            <person name="Mugweru J."/>
            <person name="Kipnyargis A."/>
            <person name="Kiplimo D."/>
            <person name="Orwa P."/>
            <person name="Daniel R."/>
        </authorList>
    </citation>
    <scope>NUCLEOTIDE SEQUENCE</scope>
    <source>
        <strain evidence="3">B1096_S55</strain>
    </source>
</reference>
<evidence type="ECO:0000256" key="1">
    <source>
        <dbReference type="PROSITE-ProRule" id="PRU00409"/>
    </source>
</evidence>
<organism evidence="3 4">
    <name type="scientific">Salipaludibacillus agaradhaerens</name>
    <name type="common">Bacillus agaradhaerens</name>
    <dbReference type="NCBI Taxonomy" id="76935"/>
    <lineage>
        <taxon>Bacteria</taxon>
        <taxon>Bacillati</taxon>
        <taxon>Bacillota</taxon>
        <taxon>Bacilli</taxon>
        <taxon>Bacillales</taxon>
        <taxon>Bacillaceae</taxon>
    </lineage>
</organism>
<keyword evidence="1" id="KW-0067">ATP-binding</keyword>
<dbReference type="PROSITE" id="PS50975">
    <property type="entry name" value="ATP_GRASP"/>
    <property type="match status" value="1"/>
</dbReference>
<dbReference type="InterPro" id="IPR003806">
    <property type="entry name" value="ATP-grasp_PylC-type"/>
</dbReference>
<dbReference type="EMBL" id="JABXYM010000001">
    <property type="protein sequence ID" value="MCR6094937.1"/>
    <property type="molecule type" value="Genomic_DNA"/>
</dbReference>
<evidence type="ECO:0000259" key="2">
    <source>
        <dbReference type="PROSITE" id="PS50975"/>
    </source>
</evidence>
<dbReference type="GO" id="GO:0005524">
    <property type="term" value="F:ATP binding"/>
    <property type="evidence" value="ECO:0007669"/>
    <property type="project" value="UniProtKB-UniRule"/>
</dbReference>
<proteinExistence type="predicted"/>
<evidence type="ECO:0000313" key="4">
    <source>
        <dbReference type="Proteomes" id="UP001057753"/>
    </source>
</evidence>
<accession>A0A9Q4FX69</accession>
<dbReference type="Proteomes" id="UP001057753">
    <property type="component" value="Unassembled WGS sequence"/>
</dbReference>
<dbReference type="InterPro" id="IPR011761">
    <property type="entry name" value="ATP-grasp"/>
</dbReference>
<dbReference type="SMART" id="SM01209">
    <property type="entry name" value="GARS_A"/>
    <property type="match status" value="1"/>
</dbReference>
<sequence>MKNSNEWLKHLEGAIPDEAKQNKISLYTIALEGWRRGLDLKIYSAEDNKNNYQLNYSLAYNGREHHFQGSKGDLISDQAQRICDDKSLTYEALGRKQIPIPKGKTFYNDTTDEEIITYAEEIGLPVVLKPTNGSGGKGVIVNIQTVEELIDALKYVRGQLGYNKVVLEQFVSGEEYRIYVLNDKVIAAVHRMPANVVGDGKSTLAQLIEKKNEDRKSVPHLYNRPIKKDKHFYLTLKKEKISLKMVPKKNERIFLKKVSNISTGGDPIDITDDLSEDIKKIAVNATRSIPGLPHCGLDVIVNKERDVAVVIELNTRPGLGSHLFPIGGKPRDIPKAIIDLYFPETTGVKVKESNKYFYLKDIDNILKNNYVKEVVVTPHNYNVSKVSEINIKFKKITPEIKRNVKSILTKENVIGELTIKTTELKIVIGYKDKKTLDKIEKEIKKELRPLENMTYMHQDLDFSCKLPNELTIKDHSKQINENSYSSMVVLRRHIEKLDKSIKEMIQSIGFRKILK</sequence>